<organism evidence="9 10">
    <name type="scientific">Marchantia polymorpha subsp. ruderalis</name>
    <dbReference type="NCBI Taxonomy" id="1480154"/>
    <lineage>
        <taxon>Eukaryota</taxon>
        <taxon>Viridiplantae</taxon>
        <taxon>Streptophyta</taxon>
        <taxon>Embryophyta</taxon>
        <taxon>Marchantiophyta</taxon>
        <taxon>Marchantiopsida</taxon>
        <taxon>Marchantiidae</taxon>
        <taxon>Marchantiales</taxon>
        <taxon>Marchantiaceae</taxon>
        <taxon>Marchantia</taxon>
    </lineage>
</organism>
<comment type="caution">
    <text evidence="9">The sequence shown here is derived from an EMBL/GenBank/DDBJ whole genome shotgun (WGS) entry which is preliminary data.</text>
</comment>
<evidence type="ECO:0000313" key="10">
    <source>
        <dbReference type="Proteomes" id="UP000077202"/>
    </source>
</evidence>
<dbReference type="Proteomes" id="UP000077202">
    <property type="component" value="Unassembled WGS sequence"/>
</dbReference>
<dbReference type="EMBL" id="LVLJ01002613">
    <property type="protein sequence ID" value="OAE24386.1"/>
    <property type="molecule type" value="Genomic_DNA"/>
</dbReference>
<comment type="function">
    <text evidence="7">Catalyzes the conversion of long-chain fatty acids to their active form acyl-CoAs for both synthesis of cellular lipids, and degradation via beta-oxidation.</text>
</comment>
<dbReference type="PANTHER" id="PTHR43272:SF3">
    <property type="entry name" value="LONG CHAIN ACYL-COA SYNTHETASE 4"/>
    <property type="match status" value="1"/>
</dbReference>
<dbReference type="InterPro" id="IPR045311">
    <property type="entry name" value="LC-FACS_euk"/>
</dbReference>
<protein>
    <recommendedName>
        <fullName evidence="6 7">Long-chain-fatty-acid--CoA ligase</fullName>
        <ecNumber evidence="6 7">6.2.1.3</ecNumber>
    </recommendedName>
</protein>
<proteinExistence type="inferred from homology"/>
<feature type="domain" description="AMP-dependent synthetase/ligase" evidence="8">
    <location>
        <begin position="53"/>
        <end position="488"/>
    </location>
</feature>
<comment type="catalytic activity">
    <reaction evidence="7">
        <text>a long-chain fatty acid + ATP + CoA = a long-chain fatty acyl-CoA + AMP + diphosphate</text>
        <dbReference type="Rhea" id="RHEA:15421"/>
        <dbReference type="ChEBI" id="CHEBI:30616"/>
        <dbReference type="ChEBI" id="CHEBI:33019"/>
        <dbReference type="ChEBI" id="CHEBI:57287"/>
        <dbReference type="ChEBI" id="CHEBI:57560"/>
        <dbReference type="ChEBI" id="CHEBI:83139"/>
        <dbReference type="ChEBI" id="CHEBI:456215"/>
        <dbReference type="EC" id="6.2.1.3"/>
    </reaction>
</comment>
<evidence type="ECO:0000259" key="8">
    <source>
        <dbReference type="Pfam" id="PF00501"/>
    </source>
</evidence>
<evidence type="ECO:0000256" key="5">
    <source>
        <dbReference type="ARBA" id="ARBA00022840"/>
    </source>
</evidence>
<dbReference type="AlphaFoldDB" id="A0A176VWX3"/>
<evidence type="ECO:0000256" key="2">
    <source>
        <dbReference type="ARBA" id="ARBA00022598"/>
    </source>
</evidence>
<dbReference type="InterPro" id="IPR042099">
    <property type="entry name" value="ANL_N_sf"/>
</dbReference>
<evidence type="ECO:0000313" key="9">
    <source>
        <dbReference type="EMBL" id="OAE24386.1"/>
    </source>
</evidence>
<dbReference type="Gene3D" id="3.40.50.12780">
    <property type="entry name" value="N-terminal domain of ligase-like"/>
    <property type="match status" value="1"/>
</dbReference>
<evidence type="ECO:0000256" key="6">
    <source>
        <dbReference type="ARBA" id="ARBA00026121"/>
    </source>
</evidence>
<dbReference type="PROSITE" id="PS00455">
    <property type="entry name" value="AMP_BINDING"/>
    <property type="match status" value="1"/>
</dbReference>
<reference evidence="9" key="1">
    <citation type="submission" date="2016-03" db="EMBL/GenBank/DDBJ databases">
        <title>Mechanisms controlling the formation of the plant cell surface in tip-growing cells are functionally conserved among land plants.</title>
        <authorList>
            <person name="Honkanen S."/>
            <person name="Jones V.A."/>
            <person name="Morieri G."/>
            <person name="Champion C."/>
            <person name="Hetherington A.J."/>
            <person name="Kelly S."/>
            <person name="Saint-Marcoux D."/>
            <person name="Proust H."/>
            <person name="Prescott H."/>
            <person name="Dolan L."/>
        </authorList>
    </citation>
    <scope>NUCLEOTIDE SEQUENCE [LARGE SCALE GENOMIC DNA]</scope>
    <source>
        <tissue evidence="9">Whole gametophyte</tissue>
    </source>
</reference>
<keyword evidence="10" id="KW-1185">Reference proteome</keyword>
<accession>A0A176VWX3</accession>
<dbReference type="GO" id="GO:0016020">
    <property type="term" value="C:membrane"/>
    <property type="evidence" value="ECO:0007669"/>
    <property type="project" value="TreeGrafter"/>
</dbReference>
<evidence type="ECO:0000256" key="3">
    <source>
        <dbReference type="ARBA" id="ARBA00022741"/>
    </source>
</evidence>
<gene>
    <name evidence="9" type="ORF">AXG93_4343s1560</name>
</gene>
<dbReference type="PANTHER" id="PTHR43272">
    <property type="entry name" value="LONG-CHAIN-FATTY-ACID--COA LIGASE"/>
    <property type="match status" value="1"/>
</dbReference>
<dbReference type="GO" id="GO:0005783">
    <property type="term" value="C:endoplasmic reticulum"/>
    <property type="evidence" value="ECO:0007669"/>
    <property type="project" value="TreeGrafter"/>
</dbReference>
<evidence type="ECO:0000256" key="1">
    <source>
        <dbReference type="ARBA" id="ARBA00006432"/>
    </source>
</evidence>
<dbReference type="GO" id="GO:0004467">
    <property type="term" value="F:long-chain fatty acid-CoA ligase activity"/>
    <property type="evidence" value="ECO:0007669"/>
    <property type="project" value="UniProtKB-EC"/>
</dbReference>
<keyword evidence="4 7" id="KW-0276">Fatty acid metabolism</keyword>
<dbReference type="SUPFAM" id="SSF56801">
    <property type="entry name" value="Acetyl-CoA synthetase-like"/>
    <property type="match status" value="1"/>
</dbReference>
<keyword evidence="7" id="KW-0443">Lipid metabolism</keyword>
<comment type="similarity">
    <text evidence="1 7">Belongs to the ATP-dependent AMP-binding enzyme family.</text>
</comment>
<dbReference type="GO" id="GO:0005524">
    <property type="term" value="F:ATP binding"/>
    <property type="evidence" value="ECO:0007669"/>
    <property type="project" value="UniProtKB-KW"/>
</dbReference>
<evidence type="ECO:0000256" key="7">
    <source>
        <dbReference type="RuleBase" id="RU369030"/>
    </source>
</evidence>
<dbReference type="InterPro" id="IPR020845">
    <property type="entry name" value="AMP-binding_CS"/>
</dbReference>
<keyword evidence="3 7" id="KW-0547">Nucleotide-binding</keyword>
<dbReference type="Pfam" id="PF00501">
    <property type="entry name" value="AMP-binding"/>
    <property type="match status" value="1"/>
</dbReference>
<dbReference type="CDD" id="cd05927">
    <property type="entry name" value="LC-FACS_euk"/>
    <property type="match status" value="1"/>
</dbReference>
<dbReference type="EC" id="6.2.1.3" evidence="6 7"/>
<keyword evidence="2 7" id="KW-0436">Ligase</keyword>
<dbReference type="InterPro" id="IPR000873">
    <property type="entry name" value="AMP-dep_synth/lig_dom"/>
</dbReference>
<keyword evidence="5 7" id="KW-0067">ATP-binding</keyword>
<evidence type="ECO:0000256" key="4">
    <source>
        <dbReference type="ARBA" id="ARBA00022832"/>
    </source>
</evidence>
<sequence>MAKLGPPYTYEVADGVEAQDGRPSIGKTFKSIYAKEGVPALKNIETCWDMFSVSAKRNPDRNMLGVRKILADRKAGEYVWQTYKQVLDKVTKLGSAMRHVGVNPKDRAGIYGANTPEWFMSMEACNSQSVLCVPLYDTLGAEAVEYIIGHAEVSIVFVQDLKIPLMIQSLGKAKEFIKTFVSFGEIPEDQRAQIEAHGLAAYSWNQFLDLGEKNVCEFCPPKGEDICTIMYTSGTTGEPKGVLIKHESIVDLNTATEHFLNKLGEKLDENDIFFSFLPLAHIMDRCLEEYFVYIGASIGFWRGDVKLLTEDIAALKPTFFAGVPRVFDRIYTGLNAKIVAAGGIKKLLFDFGYKMKLKNIKNGKPQEKAAPLFDLLVFNKVKVGLGGGVRLILSGAAPLASHVEEFLRTTMCAPCIQGYGLTETCAGSFISLPNIISMQGTVGPPMPNIEARLESVPEMNYEALPKDPNTPARGEVCIRGKTVFAGYHKRPDLTEEALTSDGWFHTGDIGEWQKDGALKIIDRKKNIFKLSQGEYVAVENLENVYGLCHPVESIWVYGNSFESSLVAVVVPKRDVLEHWAAANGIQGSFEEICNNSEAKQFILKELGTTAKSSKLKGFEVIRGVHLEPEPFDVERDLLTPTYKKKRPQLLKHYEAVIAELYKGCRQ</sequence>
<name>A0A176VWX3_MARPO</name>